<feature type="compositionally biased region" description="Basic and acidic residues" evidence="1">
    <location>
        <begin position="46"/>
        <end position="57"/>
    </location>
</feature>
<dbReference type="EMBL" id="JABEQE010000003">
    <property type="protein sequence ID" value="MBB2171596.1"/>
    <property type="molecule type" value="Genomic_DNA"/>
</dbReference>
<organism evidence="3 4">
    <name type="scientific">Gluconacetobacter asukensis</name>
    <dbReference type="NCBI Taxonomy" id="1017181"/>
    <lineage>
        <taxon>Bacteria</taxon>
        <taxon>Pseudomonadati</taxon>
        <taxon>Pseudomonadota</taxon>
        <taxon>Alphaproteobacteria</taxon>
        <taxon>Acetobacterales</taxon>
        <taxon>Acetobacteraceae</taxon>
        <taxon>Gluconacetobacter</taxon>
    </lineage>
</organism>
<dbReference type="InterPro" id="IPR005586">
    <property type="entry name" value="ABC_trans_aux"/>
</dbReference>
<reference evidence="3 4" key="1">
    <citation type="submission" date="2020-04" db="EMBL/GenBank/DDBJ databases">
        <title>Description of novel Gluconacetobacter.</title>
        <authorList>
            <person name="Sombolestani A."/>
        </authorList>
    </citation>
    <scope>NUCLEOTIDE SEQUENCE [LARGE SCALE GENOMIC DNA]</scope>
    <source>
        <strain evidence="3 4">LMG 27724</strain>
    </source>
</reference>
<comment type="caution">
    <text evidence="3">The sequence shown here is derived from an EMBL/GenBank/DDBJ whole genome shotgun (WGS) entry which is preliminary data.</text>
</comment>
<dbReference type="Pfam" id="PF03886">
    <property type="entry name" value="ABC_trans_aux"/>
    <property type="match status" value="1"/>
</dbReference>
<proteinExistence type="predicted"/>
<evidence type="ECO:0000259" key="2">
    <source>
        <dbReference type="Pfam" id="PF03886"/>
    </source>
</evidence>
<protein>
    <submittedName>
        <fullName evidence="3">Membrane integrity-associated transporter subunit PqiC</fullName>
    </submittedName>
</protein>
<feature type="region of interest" description="Disordered" evidence="1">
    <location>
        <begin position="1"/>
        <end position="57"/>
    </location>
</feature>
<dbReference type="SUPFAM" id="SSF159594">
    <property type="entry name" value="XCC0632-like"/>
    <property type="match status" value="1"/>
</dbReference>
<dbReference type="Gene3D" id="3.40.50.10610">
    <property type="entry name" value="ABC-type transport auxiliary lipoprotein component"/>
    <property type="match status" value="1"/>
</dbReference>
<dbReference type="Proteomes" id="UP000577891">
    <property type="component" value="Unassembled WGS sequence"/>
</dbReference>
<feature type="domain" description="ABC-type transport auxiliary lipoprotein component" evidence="2">
    <location>
        <begin position="87"/>
        <end position="248"/>
    </location>
</feature>
<sequence>MRGYSPSRSAGDPTHVSCAPVLTSIKAAPRRGSETHAGRRASRPSRSADRLGEQPLPRRDQRVPAWVAGLVLPALLAACASPPVRFYTLGAPAIATGAVPVGSVTPATPTVAVARVTLPDYLDGQDLIARDGNRIERSATGRWASRLSLGATDLITARLAQSRTDLFVTDQPQILPATWRLAINISRLDIAHDGTASLTADWSIIPRDERQPLLHQRTTLTRQGPATTDDQVATLTQSALDALADQIVTSTQNLKY</sequence>
<gene>
    <name evidence="3" type="ORF">HLH35_05585</name>
</gene>
<keyword evidence="4" id="KW-1185">Reference proteome</keyword>
<evidence type="ECO:0000313" key="4">
    <source>
        <dbReference type="Proteomes" id="UP000577891"/>
    </source>
</evidence>
<evidence type="ECO:0000256" key="1">
    <source>
        <dbReference type="SAM" id="MobiDB-lite"/>
    </source>
</evidence>
<evidence type="ECO:0000313" key="3">
    <source>
        <dbReference type="EMBL" id="MBB2171596.1"/>
    </source>
</evidence>
<name>A0A7W4NZ39_9PROT</name>
<dbReference type="AlphaFoldDB" id="A0A7W4NZ39"/>
<accession>A0A7W4NZ39</accession>